<evidence type="ECO:0000313" key="3">
    <source>
        <dbReference type="Proteomes" id="UP000031397"/>
    </source>
</evidence>
<accession>A0A0C1Q331</accession>
<reference evidence="1 3" key="1">
    <citation type="submission" date="2014-06" db="EMBL/GenBank/DDBJ databases">
        <title>Functional and comparative genomic analyses of the Drosophila gut microbiota identify candidate symbiosis factors.</title>
        <authorList>
            <person name="Newell P.D."/>
            <person name="Chaston J.M."/>
            <person name="Douglas A.E."/>
        </authorList>
    </citation>
    <scope>NUCLEOTIDE SEQUENCE [LARGE SCALE GENOMIC DNA]</scope>
    <source>
        <strain evidence="1 3">DmCS_002</strain>
    </source>
</reference>
<dbReference type="AlphaFoldDB" id="A0A0C1Q331"/>
<dbReference type="OrthoDB" id="2272652at2"/>
<gene>
    <name evidence="2" type="ORF">LF543_01150</name>
    <name evidence="1" type="ORF">LfDm3_0137</name>
</gene>
<reference evidence="2 4" key="2">
    <citation type="submission" date="2019-10" db="EMBL/GenBank/DDBJ databases">
        <title>Genome sequencing of Lactobacillus fructivorans.</title>
        <authorList>
            <person name="Kim K."/>
        </authorList>
    </citation>
    <scope>NUCLEOTIDE SEQUENCE [LARGE SCALE GENOMIC DNA]</scope>
    <source>
        <strain evidence="2 4">LF543</strain>
    </source>
</reference>
<organism evidence="1 3">
    <name type="scientific">Fructilactobacillus fructivorans</name>
    <dbReference type="NCBI Taxonomy" id="1614"/>
    <lineage>
        <taxon>Bacteria</taxon>
        <taxon>Bacillati</taxon>
        <taxon>Bacillota</taxon>
        <taxon>Bacilli</taxon>
        <taxon>Lactobacillales</taxon>
        <taxon>Lactobacillaceae</taxon>
        <taxon>Fructilactobacillus</taxon>
    </lineage>
</organism>
<dbReference type="PATRIC" id="fig|1614.10.peg.446"/>
<protein>
    <submittedName>
        <fullName evidence="1">Uncharacterized protein</fullName>
    </submittedName>
</protein>
<keyword evidence="3" id="KW-1185">Reference proteome</keyword>
<dbReference type="EMBL" id="JOJZ01000009">
    <property type="protein sequence ID" value="KID42208.1"/>
    <property type="molecule type" value="Genomic_DNA"/>
</dbReference>
<evidence type="ECO:0000313" key="4">
    <source>
        <dbReference type="Proteomes" id="UP000327194"/>
    </source>
</evidence>
<dbReference type="Proteomes" id="UP000327194">
    <property type="component" value="Chromosome"/>
</dbReference>
<evidence type="ECO:0000313" key="2">
    <source>
        <dbReference type="EMBL" id="QFX92266.1"/>
    </source>
</evidence>
<sequence length="180" mass="20955">MVRKNRISDGISKLHGSANGFLKKFQTEIDEKRHPNKRRVIDGTDIELAPRQKIERHRYPDLVDYGTYYSAMMNNGHTVLVNPDYPEYSVEVMPGSYDQEHHFMNDTKHWRMYYVDGVGIDRYSAPIPESYDYLQDMDSDEADKFPGIPGDRYGNRWAIGYNSKDKVLLVSNEALSLNKR</sequence>
<dbReference type="EMBL" id="CP045562">
    <property type="protein sequence ID" value="QFX92266.1"/>
    <property type="molecule type" value="Genomic_DNA"/>
</dbReference>
<name>A0A0C1Q331_9LACO</name>
<evidence type="ECO:0000313" key="1">
    <source>
        <dbReference type="EMBL" id="KID42208.1"/>
    </source>
</evidence>
<dbReference type="Proteomes" id="UP000031397">
    <property type="component" value="Unassembled WGS sequence"/>
</dbReference>
<proteinExistence type="predicted"/>
<dbReference type="GeneID" id="74912842"/>
<dbReference type="RefSeq" id="WP_010022510.1">
    <property type="nucleotide sequence ID" value="NZ_AZDS01000002.1"/>
</dbReference>
<dbReference type="KEGG" id="lfv:LF543_01150"/>